<organism evidence="1 2">
    <name type="scientific">Cyclobacterium xiamenense</name>
    <dbReference type="NCBI Taxonomy" id="1297121"/>
    <lineage>
        <taxon>Bacteria</taxon>
        <taxon>Pseudomonadati</taxon>
        <taxon>Bacteroidota</taxon>
        <taxon>Cytophagia</taxon>
        <taxon>Cytophagales</taxon>
        <taxon>Cyclobacteriaceae</taxon>
        <taxon>Cyclobacterium</taxon>
    </lineage>
</organism>
<dbReference type="RefSeq" id="WP_092170746.1">
    <property type="nucleotide sequence ID" value="NZ_FNZH01000002.1"/>
</dbReference>
<name>A0A1H6VNC0_9BACT</name>
<reference evidence="2" key="1">
    <citation type="submission" date="2016-10" db="EMBL/GenBank/DDBJ databases">
        <authorList>
            <person name="Varghese N."/>
            <person name="Submissions S."/>
        </authorList>
    </citation>
    <scope>NUCLEOTIDE SEQUENCE [LARGE SCALE GENOMIC DNA]</scope>
    <source>
        <strain evidence="2">IBRC-M 10761</strain>
    </source>
</reference>
<protein>
    <recommendedName>
        <fullName evidence="3">Outer membrane protein beta-barrel domain-containing protein</fullName>
    </recommendedName>
</protein>
<dbReference type="EMBL" id="FNZH01000002">
    <property type="protein sequence ID" value="SEJ06149.1"/>
    <property type="molecule type" value="Genomic_DNA"/>
</dbReference>
<gene>
    <name evidence="1" type="ORF">SAMN05192553_102190</name>
</gene>
<keyword evidence="2" id="KW-1185">Reference proteome</keyword>
<accession>A0A1H6VNC0</accession>
<dbReference type="Proteomes" id="UP000199403">
    <property type="component" value="Unassembled WGS sequence"/>
</dbReference>
<dbReference type="AlphaFoldDB" id="A0A1H6VNC0"/>
<sequence length="203" mass="23171">MTYKTIVLFVLMLVLGSALHAQELEARLGLGSFSLNRDYGYERPAVGWYVSLGLSYDYTPEWTMGTEFNRSFNVYFRESMADTPLLIGNLPTRAAVNSDHFSFVLTRKIPFPLGLKGQIGLGMGLAIDENRFYQPILFDEEQGAYRGVNLVEQYQVGLIFPGQIAVRKSLGERWHLGLQAGVFLDQRFRMRSSFWGPELSYRF</sequence>
<dbReference type="STRING" id="1416801.SAMN05192553_102190"/>
<evidence type="ECO:0000313" key="1">
    <source>
        <dbReference type="EMBL" id="SEJ06149.1"/>
    </source>
</evidence>
<proteinExistence type="predicted"/>
<dbReference type="OrthoDB" id="840304at2"/>
<evidence type="ECO:0008006" key="3">
    <source>
        <dbReference type="Google" id="ProtNLM"/>
    </source>
</evidence>
<evidence type="ECO:0000313" key="2">
    <source>
        <dbReference type="Proteomes" id="UP000199403"/>
    </source>
</evidence>